<evidence type="ECO:0000313" key="3">
    <source>
        <dbReference type="Proteomes" id="UP000516148"/>
    </source>
</evidence>
<reference evidence="2 3" key="1">
    <citation type="submission" date="2020-09" db="EMBL/GenBank/DDBJ databases">
        <title>Sphingomonas sp., a new species isolated from pork steak.</title>
        <authorList>
            <person name="Heidler von Heilborn D."/>
        </authorList>
    </citation>
    <scope>NUCLEOTIDE SEQUENCE [LARGE SCALE GENOMIC DNA]</scope>
    <source>
        <strain evidence="3">S8-3T</strain>
    </source>
</reference>
<dbReference type="InterPro" id="IPR018713">
    <property type="entry name" value="MPAB/Lcp_cat_dom"/>
</dbReference>
<dbReference type="AlphaFoldDB" id="A0A7H0LQZ7"/>
<evidence type="ECO:0000313" key="2">
    <source>
        <dbReference type="EMBL" id="QNQ12100.1"/>
    </source>
</evidence>
<dbReference type="EMBL" id="CP061038">
    <property type="protein sequence ID" value="QNQ12100.1"/>
    <property type="molecule type" value="Genomic_DNA"/>
</dbReference>
<name>A0A7H0LQZ7_9SPHN</name>
<evidence type="ECO:0000259" key="1">
    <source>
        <dbReference type="Pfam" id="PF09995"/>
    </source>
</evidence>
<feature type="domain" description="ER-bound oxygenase mpaB/mpaB'/Rubber oxygenase catalytic" evidence="1">
    <location>
        <begin position="42"/>
        <end position="264"/>
    </location>
</feature>
<dbReference type="Pfam" id="PF09995">
    <property type="entry name" value="MPAB_Lcp_cat"/>
    <property type="match status" value="1"/>
</dbReference>
<accession>A0A7H0LQZ7</accession>
<dbReference type="PANTHER" id="PTHR36151">
    <property type="entry name" value="BLR2777 PROTEIN"/>
    <property type="match status" value="1"/>
</dbReference>
<sequence>MNPVRALVERQIDSLVGPSPNDIPFDLSTGDNGLFGPGSVAWDVHGDFATMMVGGVAALLLQMLHPAALAGVWDHSDFRRDMRGRLRRTARFVGGTTYASTEQAEAMIDRVRRIHDRVSGTLPDGTPYSATDPVLLTWVHVAESASFLAAYRRYRDPAMPVARQDRYFAEVAVVAERLGATNIPRSRAAVDAYLEAMRPQLRSDERTRAIAHALFNPPADTLAVKPMQSLTMAAGIDLLPPWAAAMHGLTRSRGQRHLVRAGAASIGMALRWALSERTARKDSLLRARAASRG</sequence>
<proteinExistence type="predicted"/>
<keyword evidence="3" id="KW-1185">Reference proteome</keyword>
<dbReference type="PANTHER" id="PTHR36151:SF3">
    <property type="entry name" value="ER-BOUND OXYGENASE MPAB_MPAB'_RUBBER OXYGENASE CATALYTIC DOMAIN-CONTAINING PROTEIN"/>
    <property type="match status" value="1"/>
</dbReference>
<dbReference type="KEGG" id="spap:H3Z74_18525"/>
<dbReference type="Proteomes" id="UP000516148">
    <property type="component" value="Chromosome"/>
</dbReference>
<protein>
    <submittedName>
        <fullName evidence="2">DUF2236 domain-containing protein</fullName>
    </submittedName>
</protein>
<organism evidence="2 3">
    <name type="scientific">Sphingomonas alpina</name>
    <dbReference type="NCBI Taxonomy" id="653931"/>
    <lineage>
        <taxon>Bacteria</taxon>
        <taxon>Pseudomonadati</taxon>
        <taxon>Pseudomonadota</taxon>
        <taxon>Alphaproteobacteria</taxon>
        <taxon>Sphingomonadales</taxon>
        <taxon>Sphingomonadaceae</taxon>
        <taxon>Sphingomonas</taxon>
    </lineage>
</organism>
<gene>
    <name evidence="2" type="ORF">H3Z74_18525</name>
</gene>
<dbReference type="GO" id="GO:0016491">
    <property type="term" value="F:oxidoreductase activity"/>
    <property type="evidence" value="ECO:0007669"/>
    <property type="project" value="InterPro"/>
</dbReference>